<proteinExistence type="predicted"/>
<dbReference type="InterPro" id="IPR046612">
    <property type="entry name" value="DUF6671"/>
</dbReference>
<dbReference type="Pfam" id="PF20376">
    <property type="entry name" value="DUF6671"/>
    <property type="match status" value="1"/>
</dbReference>
<sequence length="279" mass="28484">MRQGPFAGRTAAFATMHGKEAAFRPPLAARLGLTLEVAGGVDTDSLGTFTGEIPRAGTMEEAVRAKALLGMAATGRDLGLASEGAYGPHPQLPFLPLGREIAVLVDAATGAEVQETVTDEAPTYARLEIGDRGGVEAFLRRVGFPAQGLILLPAAQGGGAILKGICDPGALGRALEAASPGAALETDMRAHMNPRRMATLSRLASLLADRLASLCPRCGAPGFGRTGVERGLPCRCCGSATALVAAEVWTCAACAHAERRGRADGGAFADPGACPLCNP</sequence>
<keyword evidence="3" id="KW-1185">Reference proteome</keyword>
<feature type="domain" description="DUF6671" evidence="1">
    <location>
        <begin position="66"/>
        <end position="279"/>
    </location>
</feature>
<evidence type="ECO:0000313" key="2">
    <source>
        <dbReference type="EMBL" id="ROU03720.1"/>
    </source>
</evidence>
<dbReference type="Proteomes" id="UP000268016">
    <property type="component" value="Unassembled WGS sequence"/>
</dbReference>
<name>A0A3N2R8B8_9RHOB</name>
<comment type="caution">
    <text evidence="2">The sequence shown here is derived from an EMBL/GenBank/DDBJ whole genome shotgun (WGS) entry which is preliminary data.</text>
</comment>
<evidence type="ECO:0000313" key="3">
    <source>
        <dbReference type="Proteomes" id="UP000268016"/>
    </source>
</evidence>
<dbReference type="EMBL" id="RDRB01000002">
    <property type="protein sequence ID" value="ROU03720.1"/>
    <property type="molecule type" value="Genomic_DNA"/>
</dbReference>
<dbReference type="OrthoDB" id="9793837at2"/>
<organism evidence="2 3">
    <name type="scientific">Histidinibacterium lentulum</name>
    <dbReference type="NCBI Taxonomy" id="2480588"/>
    <lineage>
        <taxon>Bacteria</taxon>
        <taxon>Pseudomonadati</taxon>
        <taxon>Pseudomonadota</taxon>
        <taxon>Alphaproteobacteria</taxon>
        <taxon>Rhodobacterales</taxon>
        <taxon>Paracoccaceae</taxon>
        <taxon>Histidinibacterium</taxon>
    </lineage>
</organism>
<dbReference type="RefSeq" id="WP_123641253.1">
    <property type="nucleotide sequence ID" value="NZ_ML119082.1"/>
</dbReference>
<protein>
    <recommendedName>
        <fullName evidence="1">DUF6671 domain-containing protein</fullName>
    </recommendedName>
</protein>
<dbReference type="AlphaFoldDB" id="A0A3N2R8B8"/>
<reference evidence="2 3" key="1">
    <citation type="submission" date="2018-10" db="EMBL/GenBank/DDBJ databases">
        <title>Histidinibacterium lentulum gen. nov., sp. nov., a marine bacterium from the culture broth of Picochlorum sp. 122.</title>
        <authorList>
            <person name="Wang G."/>
        </authorList>
    </citation>
    <scope>NUCLEOTIDE SEQUENCE [LARGE SCALE GENOMIC DNA]</scope>
    <source>
        <strain evidence="2 3">B17</strain>
    </source>
</reference>
<evidence type="ECO:0000259" key="1">
    <source>
        <dbReference type="Pfam" id="PF20376"/>
    </source>
</evidence>
<gene>
    <name evidence="2" type="ORF">EAT49_05330</name>
</gene>
<accession>A0A3N2R8B8</accession>